<dbReference type="RefSeq" id="WP_145051252.1">
    <property type="nucleotide sequence ID" value="NZ_CP036433.1"/>
</dbReference>
<gene>
    <name evidence="2" type="ORF">Pla8534_16360</name>
</gene>
<feature type="compositionally biased region" description="Pro residues" evidence="1">
    <location>
        <begin position="437"/>
        <end position="476"/>
    </location>
</feature>
<dbReference type="EMBL" id="CP036433">
    <property type="protein sequence ID" value="QDU93852.1"/>
    <property type="molecule type" value="Genomic_DNA"/>
</dbReference>
<proteinExistence type="predicted"/>
<feature type="compositionally biased region" description="Pro residues" evidence="1">
    <location>
        <begin position="413"/>
        <end position="429"/>
    </location>
</feature>
<feature type="compositionally biased region" description="Low complexity" evidence="1">
    <location>
        <begin position="326"/>
        <end position="337"/>
    </location>
</feature>
<name>A0A518DPT2_9BACT</name>
<dbReference type="KEGG" id="lcre:Pla8534_16360"/>
<sequence length="499" mass="51041">MSSDDIQQLIDQVGPGGVLKLAPARKEFQGPAVIRQPLTIEGQSCTLWSETGPVLCIASDGVVLKSLNIEVTGPEDQDGSAACALQVEHGHALALHQVAVRGNVLGLEKEEGEWRYPRSLRLGRLQSGHPHHFTAKLVVPSPCQFESEIAGLTVQPGSTQGGAVKLRLEIDPLSAGTILRGVITIRTASLTRTIHVNANAPVHATGAETVGSGQEVYVPADWQTLYVGDDDSTPAPAVAPPAVAPPAAKAPAVTPPARPAPAAAPPKTAASIPPPPAKQKPASRPGSTPQVTVPDRLESTPRPKPPATLPPLSFDPEPEPAPTKPPASEESVSPSSTTRERSQRRRPGMGSSLFGSTPVKPPATADPAASSRPSVVPPPPPRPASSIVPPAPTKPPSSVVPPAPSKPASSIVPPAPTKPPSSVVPPAPSKPVSSVVPPAPSKPPSSVVPPAPSSVVPPPPSKKPAATPTPPEPEAPPESTDGSKSTKRQKKSGLGGAFN</sequence>
<dbReference type="Proteomes" id="UP000317648">
    <property type="component" value="Chromosome"/>
</dbReference>
<evidence type="ECO:0000313" key="2">
    <source>
        <dbReference type="EMBL" id="QDU93852.1"/>
    </source>
</evidence>
<feature type="compositionally biased region" description="Pro residues" evidence="1">
    <location>
        <begin position="253"/>
        <end position="264"/>
    </location>
</feature>
<accession>A0A518DPT2</accession>
<organism evidence="2 3">
    <name type="scientific">Lignipirellula cremea</name>
    <dbReference type="NCBI Taxonomy" id="2528010"/>
    <lineage>
        <taxon>Bacteria</taxon>
        <taxon>Pseudomonadati</taxon>
        <taxon>Planctomycetota</taxon>
        <taxon>Planctomycetia</taxon>
        <taxon>Pirellulales</taxon>
        <taxon>Pirellulaceae</taxon>
        <taxon>Lignipirellula</taxon>
    </lineage>
</organism>
<dbReference type="AlphaFoldDB" id="A0A518DPT2"/>
<evidence type="ECO:0000256" key="1">
    <source>
        <dbReference type="SAM" id="MobiDB-lite"/>
    </source>
</evidence>
<dbReference type="OrthoDB" id="583151at2"/>
<evidence type="ECO:0000313" key="3">
    <source>
        <dbReference type="Proteomes" id="UP000317648"/>
    </source>
</evidence>
<feature type="compositionally biased region" description="Pro residues" evidence="1">
    <location>
        <begin position="375"/>
        <end position="405"/>
    </location>
</feature>
<feature type="region of interest" description="Disordered" evidence="1">
    <location>
        <begin position="228"/>
        <end position="499"/>
    </location>
</feature>
<reference evidence="2 3" key="1">
    <citation type="submission" date="2019-02" db="EMBL/GenBank/DDBJ databases">
        <title>Deep-cultivation of Planctomycetes and their phenomic and genomic characterization uncovers novel biology.</title>
        <authorList>
            <person name="Wiegand S."/>
            <person name="Jogler M."/>
            <person name="Boedeker C."/>
            <person name="Pinto D."/>
            <person name="Vollmers J."/>
            <person name="Rivas-Marin E."/>
            <person name="Kohn T."/>
            <person name="Peeters S.H."/>
            <person name="Heuer A."/>
            <person name="Rast P."/>
            <person name="Oberbeckmann S."/>
            <person name="Bunk B."/>
            <person name="Jeske O."/>
            <person name="Meyerdierks A."/>
            <person name="Storesund J.E."/>
            <person name="Kallscheuer N."/>
            <person name="Luecker S."/>
            <person name="Lage O.M."/>
            <person name="Pohl T."/>
            <person name="Merkel B.J."/>
            <person name="Hornburger P."/>
            <person name="Mueller R.-W."/>
            <person name="Bruemmer F."/>
            <person name="Labrenz M."/>
            <person name="Spormann A.M."/>
            <person name="Op den Camp H."/>
            <person name="Overmann J."/>
            <person name="Amann R."/>
            <person name="Jetten M.S.M."/>
            <person name="Mascher T."/>
            <person name="Medema M.H."/>
            <person name="Devos D.P."/>
            <person name="Kaster A.-K."/>
            <person name="Ovreas L."/>
            <person name="Rohde M."/>
            <person name="Galperin M.Y."/>
            <person name="Jogler C."/>
        </authorList>
    </citation>
    <scope>NUCLEOTIDE SEQUENCE [LARGE SCALE GENOMIC DNA]</scope>
    <source>
        <strain evidence="2 3">Pla85_3_4</strain>
    </source>
</reference>
<keyword evidence="3" id="KW-1185">Reference proteome</keyword>
<evidence type="ECO:0008006" key="4">
    <source>
        <dbReference type="Google" id="ProtNLM"/>
    </source>
</evidence>
<protein>
    <recommendedName>
        <fullName evidence="4">Filamentous hemagglutinin</fullName>
    </recommendedName>
</protein>